<dbReference type="OrthoDB" id="273141at2759"/>
<name>A0A9X0CQK2_9CNID</name>
<reference evidence="3" key="1">
    <citation type="submission" date="2023-01" db="EMBL/GenBank/DDBJ databases">
        <title>Genome assembly of the deep-sea coral Lophelia pertusa.</title>
        <authorList>
            <person name="Herrera S."/>
            <person name="Cordes E."/>
        </authorList>
    </citation>
    <scope>NUCLEOTIDE SEQUENCE</scope>
    <source>
        <strain evidence="3">USNM1676648</strain>
        <tissue evidence="3">Polyp</tissue>
    </source>
</reference>
<accession>A0A9X0CQK2</accession>
<evidence type="ECO:0000256" key="1">
    <source>
        <dbReference type="SAM" id="MobiDB-lite"/>
    </source>
</evidence>
<feature type="region of interest" description="Disordered" evidence="1">
    <location>
        <begin position="1"/>
        <end position="45"/>
    </location>
</feature>
<dbReference type="Proteomes" id="UP001163046">
    <property type="component" value="Unassembled WGS sequence"/>
</dbReference>
<evidence type="ECO:0000313" key="4">
    <source>
        <dbReference type="Proteomes" id="UP001163046"/>
    </source>
</evidence>
<feature type="domain" description="NF-kappa-B-activating protein C-terminal" evidence="2">
    <location>
        <begin position="96"/>
        <end position="152"/>
    </location>
</feature>
<evidence type="ECO:0000313" key="3">
    <source>
        <dbReference type="EMBL" id="KAJ7369884.1"/>
    </source>
</evidence>
<feature type="compositionally biased region" description="Acidic residues" evidence="1">
    <location>
        <begin position="16"/>
        <end position="29"/>
    </location>
</feature>
<gene>
    <name evidence="3" type="ORF">OS493_035777</name>
</gene>
<dbReference type="GO" id="GO:0003682">
    <property type="term" value="F:chromatin binding"/>
    <property type="evidence" value="ECO:0007669"/>
    <property type="project" value="InterPro"/>
</dbReference>
<keyword evidence="4" id="KW-1185">Reference proteome</keyword>
<feature type="compositionally biased region" description="Basic residues" evidence="1">
    <location>
        <begin position="1"/>
        <end position="11"/>
    </location>
</feature>
<dbReference type="Pfam" id="PF06047">
    <property type="entry name" value="Nkap_C"/>
    <property type="match status" value="1"/>
</dbReference>
<dbReference type="AlphaFoldDB" id="A0A9X0CQK2"/>
<feature type="non-terminal residue" evidence="3">
    <location>
        <position position="188"/>
    </location>
</feature>
<protein>
    <recommendedName>
        <fullName evidence="2">NF-kappa-B-activating protein C-terminal domain-containing protein</fullName>
    </recommendedName>
</protein>
<proteinExistence type="predicted"/>
<organism evidence="3 4">
    <name type="scientific">Desmophyllum pertusum</name>
    <dbReference type="NCBI Taxonomy" id="174260"/>
    <lineage>
        <taxon>Eukaryota</taxon>
        <taxon>Metazoa</taxon>
        <taxon>Cnidaria</taxon>
        <taxon>Anthozoa</taxon>
        <taxon>Hexacorallia</taxon>
        <taxon>Scleractinia</taxon>
        <taxon>Caryophylliina</taxon>
        <taxon>Caryophylliidae</taxon>
        <taxon>Desmophyllum</taxon>
    </lineage>
</organism>
<dbReference type="EMBL" id="MU826881">
    <property type="protein sequence ID" value="KAJ7369884.1"/>
    <property type="molecule type" value="Genomic_DNA"/>
</dbReference>
<feature type="compositionally biased region" description="Basic and acidic residues" evidence="1">
    <location>
        <begin position="33"/>
        <end position="45"/>
    </location>
</feature>
<evidence type="ECO:0000259" key="2">
    <source>
        <dbReference type="Pfam" id="PF06047"/>
    </source>
</evidence>
<sequence>KKHHKKKARHKTSSESEQESEKEDADVEWQESWIEKKKDKDKEGDNAVVGPLPIMQDAANQDIRDLVVRCYPVKVKLWLSMSRKERESLVVVRSRLTSNEIATFEHAGYVMSGSRASSHGSCSAEEENRRFKAQMKNERWPCSTTRKDPKEKINLVGLQGDDTSENQPQEMIPHTTLPISLILLPPVL</sequence>
<comment type="caution">
    <text evidence="3">The sequence shown here is derived from an EMBL/GenBank/DDBJ whole genome shotgun (WGS) entry which is preliminary data.</text>
</comment>
<dbReference type="InterPro" id="IPR009269">
    <property type="entry name" value="NKAP_C"/>
</dbReference>